<name>A0A2R7UQ30_PSEDL</name>
<sequence length="326" mass="35165">MSHVLNVVDVGHGNCAVIQSEGKCVVVDAASKVHLLKYLVKNNITVIDLMILSHSDQDHIAGLQPVLASPEITVKRLVVSADSQKHTDVWEDVRALIAERVEKNLLDLVLGVHSKSSNEWGVINDRLSLEVISPSSAMALAGSGMAVANGTQKLTSNSISIVLRVNFDGQPIVLLAGDMDRIALDELLAKSPFAPVKFLVYPHHGGLPGNACPVKFTNDIISFFSPECIIFSNGRNMHSNPRPQVVAALRKANAHLYIACTQLSNSCCAEVVLERAYIPSNYSAGSSGGAYCSGTVEIDLERAEILSELKQAHEQFVRGLDSRMCC</sequence>
<evidence type="ECO:0000313" key="2">
    <source>
        <dbReference type="EMBL" id="PTU53385.1"/>
    </source>
</evidence>
<dbReference type="AlphaFoldDB" id="A0A2R7UQ30"/>
<dbReference type="RefSeq" id="WP_108480164.1">
    <property type="nucleotide sequence ID" value="NZ_QANO01000080.1"/>
</dbReference>
<dbReference type="InterPro" id="IPR052159">
    <property type="entry name" value="Competence_DNA_uptake"/>
</dbReference>
<gene>
    <name evidence="2" type="ORF">DBB42_04700</name>
</gene>
<evidence type="ECO:0000313" key="3">
    <source>
        <dbReference type="Proteomes" id="UP000244874"/>
    </source>
</evidence>
<dbReference type="Pfam" id="PF00753">
    <property type="entry name" value="Lactamase_B"/>
    <property type="match status" value="1"/>
</dbReference>
<dbReference type="Gene3D" id="3.60.15.10">
    <property type="entry name" value="Ribonuclease Z/Hydroxyacylglutathione hydrolase-like"/>
    <property type="match status" value="1"/>
</dbReference>
<evidence type="ECO:0000259" key="1">
    <source>
        <dbReference type="Pfam" id="PF00753"/>
    </source>
</evidence>
<feature type="domain" description="Metallo-beta-lactamase" evidence="1">
    <location>
        <begin position="9"/>
        <end position="71"/>
    </location>
</feature>
<comment type="caution">
    <text evidence="2">The sequence shown here is derived from an EMBL/GenBank/DDBJ whole genome shotgun (WGS) entry which is preliminary data.</text>
</comment>
<protein>
    <recommendedName>
        <fullName evidence="1">Metallo-beta-lactamase domain-containing protein</fullName>
    </recommendedName>
</protein>
<dbReference type="InterPro" id="IPR036866">
    <property type="entry name" value="RibonucZ/Hydroxyglut_hydro"/>
</dbReference>
<proteinExistence type="predicted"/>
<accession>A0A2R7UQ30</accession>
<dbReference type="Proteomes" id="UP000244874">
    <property type="component" value="Unassembled WGS sequence"/>
</dbReference>
<dbReference type="SUPFAM" id="SSF56281">
    <property type="entry name" value="Metallo-hydrolase/oxidoreductase"/>
    <property type="match status" value="1"/>
</dbReference>
<reference evidence="2 3" key="1">
    <citation type="submission" date="2018-04" db="EMBL/GenBank/DDBJ databases">
        <authorList>
            <person name="Go L.Y."/>
            <person name="Mitchell J.A."/>
        </authorList>
    </citation>
    <scope>NUCLEOTIDE SEQUENCE [LARGE SCALE GENOMIC DNA]</scope>
    <source>
        <strain evidence="2 3">KCJK7865</strain>
    </source>
</reference>
<dbReference type="PANTHER" id="PTHR30619:SF1">
    <property type="entry name" value="RECOMBINATION PROTEIN 2"/>
    <property type="match status" value="1"/>
</dbReference>
<dbReference type="EMBL" id="QANO01000080">
    <property type="protein sequence ID" value="PTU53385.1"/>
    <property type="molecule type" value="Genomic_DNA"/>
</dbReference>
<organism evidence="2 3">
    <name type="scientific">Pseudomonas plecoglossicida</name>
    <dbReference type="NCBI Taxonomy" id="70775"/>
    <lineage>
        <taxon>Bacteria</taxon>
        <taxon>Pseudomonadati</taxon>
        <taxon>Pseudomonadota</taxon>
        <taxon>Gammaproteobacteria</taxon>
        <taxon>Pseudomonadales</taxon>
        <taxon>Pseudomonadaceae</taxon>
        <taxon>Pseudomonas</taxon>
    </lineage>
</organism>
<dbReference type="InterPro" id="IPR001279">
    <property type="entry name" value="Metallo-B-lactamas"/>
</dbReference>
<dbReference type="PANTHER" id="PTHR30619">
    <property type="entry name" value="DNA INTERNALIZATION/COMPETENCE PROTEIN COMEC/REC2"/>
    <property type="match status" value="1"/>
</dbReference>